<reference evidence="1 2" key="1">
    <citation type="submission" date="2014-04" db="EMBL/GenBank/DDBJ databases">
        <title>Evolutionary Origins and Diversification of the Mycorrhizal Mutualists.</title>
        <authorList>
            <consortium name="DOE Joint Genome Institute"/>
            <consortium name="Mycorrhizal Genomics Consortium"/>
            <person name="Kohler A."/>
            <person name="Kuo A."/>
            <person name="Nagy L.G."/>
            <person name="Floudas D."/>
            <person name="Copeland A."/>
            <person name="Barry K.W."/>
            <person name="Cichocki N."/>
            <person name="Veneault-Fourrey C."/>
            <person name="LaButti K."/>
            <person name="Lindquist E.A."/>
            <person name="Lipzen A."/>
            <person name="Lundell T."/>
            <person name="Morin E."/>
            <person name="Murat C."/>
            <person name="Riley R."/>
            <person name="Ohm R."/>
            <person name="Sun H."/>
            <person name="Tunlid A."/>
            <person name="Henrissat B."/>
            <person name="Grigoriev I.V."/>
            <person name="Hibbett D.S."/>
            <person name="Martin F."/>
        </authorList>
    </citation>
    <scope>NUCLEOTIDE SEQUENCE [LARGE SCALE GENOMIC DNA]</scope>
    <source>
        <strain evidence="1 2">FD-317 M1</strain>
    </source>
</reference>
<organism evidence="1 2">
    <name type="scientific">Collybiopsis luxurians FD-317 M1</name>
    <dbReference type="NCBI Taxonomy" id="944289"/>
    <lineage>
        <taxon>Eukaryota</taxon>
        <taxon>Fungi</taxon>
        <taxon>Dikarya</taxon>
        <taxon>Basidiomycota</taxon>
        <taxon>Agaricomycotina</taxon>
        <taxon>Agaricomycetes</taxon>
        <taxon>Agaricomycetidae</taxon>
        <taxon>Agaricales</taxon>
        <taxon>Marasmiineae</taxon>
        <taxon>Omphalotaceae</taxon>
        <taxon>Collybiopsis</taxon>
        <taxon>Collybiopsis luxurians</taxon>
    </lineage>
</organism>
<accession>A0A0D0CQ20</accession>
<keyword evidence="2" id="KW-1185">Reference proteome</keyword>
<dbReference type="Proteomes" id="UP000053593">
    <property type="component" value="Unassembled WGS sequence"/>
</dbReference>
<dbReference type="HOGENOM" id="CLU_3050514_0_0_1"/>
<protein>
    <submittedName>
        <fullName evidence="1">Uncharacterized protein</fullName>
    </submittedName>
</protein>
<proteinExistence type="predicted"/>
<dbReference type="EMBL" id="KN834772">
    <property type="protein sequence ID" value="KIK61052.1"/>
    <property type="molecule type" value="Genomic_DNA"/>
</dbReference>
<evidence type="ECO:0000313" key="1">
    <source>
        <dbReference type="EMBL" id="KIK61052.1"/>
    </source>
</evidence>
<evidence type="ECO:0000313" key="2">
    <source>
        <dbReference type="Proteomes" id="UP000053593"/>
    </source>
</evidence>
<name>A0A0D0CQ20_9AGAR</name>
<gene>
    <name evidence="1" type="ORF">GYMLUDRAFT_73482</name>
</gene>
<sequence>MWNDERKRRIKVLREDPNCGVKKLPAVPTDGKEIFVEVFGEEEEDQEDPGMLST</sequence>
<dbReference type="AlphaFoldDB" id="A0A0D0CQ20"/>